<feature type="region of interest" description="Disordered" evidence="1">
    <location>
        <begin position="86"/>
        <end position="116"/>
    </location>
</feature>
<evidence type="ECO:0008006" key="4">
    <source>
        <dbReference type="Google" id="ProtNLM"/>
    </source>
</evidence>
<sequence>MGGRRYVRGGSIDLPRRRGARMSFQAYLDAVEDKTGLTPRQLVDLAHERGFDETTKATPILEWLRDDYGLGRGHGMAMVHVITKGPQISSKHVGSDGSHRDDSDTLWLDGKATRPA</sequence>
<protein>
    <recommendedName>
        <fullName evidence="4">DUF4287 domain-containing protein</fullName>
    </recommendedName>
</protein>
<dbReference type="Proteomes" id="UP001165168">
    <property type="component" value="Unassembled WGS sequence"/>
</dbReference>
<organism evidence="2 3">
    <name type="scientific">Cellulosimicrobium cellulans</name>
    <name type="common">Arthrobacter luteus</name>
    <dbReference type="NCBI Taxonomy" id="1710"/>
    <lineage>
        <taxon>Bacteria</taxon>
        <taxon>Bacillati</taxon>
        <taxon>Actinomycetota</taxon>
        <taxon>Actinomycetes</taxon>
        <taxon>Micrococcales</taxon>
        <taxon>Promicromonosporaceae</taxon>
        <taxon>Cellulosimicrobium</taxon>
    </lineage>
</organism>
<feature type="compositionally biased region" description="Basic and acidic residues" evidence="1">
    <location>
        <begin position="93"/>
        <end position="103"/>
    </location>
</feature>
<accession>A0AAV5P3R1</accession>
<dbReference type="Pfam" id="PF14117">
    <property type="entry name" value="DUF4287"/>
    <property type="match status" value="1"/>
</dbReference>
<proteinExistence type="predicted"/>
<dbReference type="EMBL" id="BSTG01000001">
    <property type="protein sequence ID" value="GLY55965.1"/>
    <property type="molecule type" value="Genomic_DNA"/>
</dbReference>
<comment type="caution">
    <text evidence="2">The sequence shown here is derived from an EMBL/GenBank/DDBJ whole genome shotgun (WGS) entry which is preliminary data.</text>
</comment>
<evidence type="ECO:0000313" key="2">
    <source>
        <dbReference type="EMBL" id="GLY55965.1"/>
    </source>
</evidence>
<dbReference type="InterPro" id="IPR025629">
    <property type="entry name" value="DUF4287"/>
</dbReference>
<name>A0AAV5P3R1_CELCE</name>
<evidence type="ECO:0000256" key="1">
    <source>
        <dbReference type="SAM" id="MobiDB-lite"/>
    </source>
</evidence>
<dbReference type="AlphaFoldDB" id="A0AAV5P3R1"/>
<reference evidence="2" key="1">
    <citation type="submission" date="2023-03" db="EMBL/GenBank/DDBJ databases">
        <title>Cellulosimicrobium cellulans NBRC 103059.</title>
        <authorList>
            <person name="Ichikawa N."/>
            <person name="Sato H."/>
            <person name="Tonouchi N."/>
        </authorList>
    </citation>
    <scope>NUCLEOTIDE SEQUENCE</scope>
    <source>
        <strain evidence="2">NBRC 103059</strain>
    </source>
</reference>
<gene>
    <name evidence="2" type="ORF">Ccel01_05670</name>
</gene>
<evidence type="ECO:0000313" key="3">
    <source>
        <dbReference type="Proteomes" id="UP001165168"/>
    </source>
</evidence>